<dbReference type="Pfam" id="PF12708">
    <property type="entry name" value="Pect-lyase_RHGA_epim"/>
    <property type="match status" value="1"/>
</dbReference>
<comment type="caution">
    <text evidence="3">The sequence shown here is derived from an EMBL/GenBank/DDBJ whole genome shotgun (WGS) entry which is preliminary data.</text>
</comment>
<dbReference type="Proteomes" id="UP000620046">
    <property type="component" value="Unassembled WGS sequence"/>
</dbReference>
<dbReference type="SMART" id="SM00710">
    <property type="entry name" value="PbH1"/>
    <property type="match status" value="7"/>
</dbReference>
<keyword evidence="4" id="KW-1185">Reference proteome</keyword>
<dbReference type="EMBL" id="BMJA01000003">
    <property type="protein sequence ID" value="GGA42581.1"/>
    <property type="molecule type" value="Genomic_DNA"/>
</dbReference>
<feature type="domain" description="Rhamnogalacturonase A/B/Epimerase-like pectate lyase" evidence="2">
    <location>
        <begin position="65"/>
        <end position="303"/>
    </location>
</feature>
<dbReference type="Gene3D" id="2.160.20.10">
    <property type="entry name" value="Single-stranded right-handed beta-helix, Pectin lyase-like"/>
    <property type="match status" value="1"/>
</dbReference>
<dbReference type="InterPro" id="IPR012334">
    <property type="entry name" value="Pectin_lyas_fold"/>
</dbReference>
<feature type="chain" id="PRO_5045827717" description="Rhamnogalacturonase A/B/Epimerase-like pectate lyase domain-containing protein" evidence="1">
    <location>
        <begin position="50"/>
        <end position="393"/>
    </location>
</feature>
<accession>A0ABQ1GF32</accession>
<evidence type="ECO:0000259" key="2">
    <source>
        <dbReference type="Pfam" id="PF12708"/>
    </source>
</evidence>
<keyword evidence="1" id="KW-0732">Signal</keyword>
<dbReference type="SUPFAM" id="SSF51126">
    <property type="entry name" value="Pectin lyase-like"/>
    <property type="match status" value="1"/>
</dbReference>
<dbReference type="InterPro" id="IPR006626">
    <property type="entry name" value="PbH1"/>
</dbReference>
<feature type="signal peptide" evidence="1">
    <location>
        <begin position="1"/>
        <end position="49"/>
    </location>
</feature>
<name>A0ABQ1GF32_9GAMM</name>
<sequence length="393" mass="41691">MKSKSAPQGAQERFVKNARSPRFFTSRAKILTAIAASLALATLSLPASATNWWNPSPTITIGSGWVNVRDFGAMGNGVTDDTAAIQAAIDALPASGGTVVVPTGTYMIDATKSINMRSNTRLSLWGDAYLQAIPNNADFAAVVKAWNVNNVEILGGYIVGERSQHLGTNGMGYGISIQEANQVYVHDMTLSNNWGDGVLVGTTFGWRTFTPPSGVTLTRVIANNNRRQGLSITAANQVYVVNSSFTGSNGTAPQAGIDIEPQTLGPTSQVRIENSVMSNNVGNGLEVHDNVSDVVVTSDAAENNQGYGVFTLGTDNVTITNDTLSQNYLFGVDIDANTNTVQLTNNTITYNGAAWFVAHNESPLTPSWTPRDITIDSTAVNVTQSNNTISPLP</sequence>
<reference evidence="4" key="1">
    <citation type="journal article" date="2019" name="Int. J. Syst. Evol. Microbiol.">
        <title>The Global Catalogue of Microorganisms (GCM) 10K type strain sequencing project: providing services to taxonomists for standard genome sequencing and annotation.</title>
        <authorList>
            <consortium name="The Broad Institute Genomics Platform"/>
            <consortium name="The Broad Institute Genome Sequencing Center for Infectious Disease"/>
            <person name="Wu L."/>
            <person name="Ma J."/>
        </authorList>
    </citation>
    <scope>NUCLEOTIDE SEQUENCE [LARGE SCALE GENOMIC DNA]</scope>
    <source>
        <strain evidence="4">CGMCC 1.15439</strain>
    </source>
</reference>
<evidence type="ECO:0000313" key="3">
    <source>
        <dbReference type="EMBL" id="GGA42581.1"/>
    </source>
</evidence>
<organism evidence="3 4">
    <name type="scientific">Dyella nitratireducens</name>
    <dbReference type="NCBI Taxonomy" id="1849580"/>
    <lineage>
        <taxon>Bacteria</taxon>
        <taxon>Pseudomonadati</taxon>
        <taxon>Pseudomonadota</taxon>
        <taxon>Gammaproteobacteria</taxon>
        <taxon>Lysobacterales</taxon>
        <taxon>Rhodanobacteraceae</taxon>
        <taxon>Dyella</taxon>
    </lineage>
</organism>
<dbReference type="RefSeq" id="WP_188796117.1">
    <property type="nucleotide sequence ID" value="NZ_BMJA01000003.1"/>
</dbReference>
<gene>
    <name evidence="3" type="ORF">GCM10010981_34600</name>
</gene>
<evidence type="ECO:0000313" key="4">
    <source>
        <dbReference type="Proteomes" id="UP000620046"/>
    </source>
</evidence>
<evidence type="ECO:0000256" key="1">
    <source>
        <dbReference type="SAM" id="SignalP"/>
    </source>
</evidence>
<dbReference type="InterPro" id="IPR011050">
    <property type="entry name" value="Pectin_lyase_fold/virulence"/>
</dbReference>
<protein>
    <recommendedName>
        <fullName evidence="2">Rhamnogalacturonase A/B/Epimerase-like pectate lyase domain-containing protein</fullName>
    </recommendedName>
</protein>
<dbReference type="InterPro" id="IPR024535">
    <property type="entry name" value="RHGA/B-epi-like_pectate_lyase"/>
</dbReference>
<proteinExistence type="predicted"/>